<organism evidence="1 2">
    <name type="scientific">Araneus ventricosus</name>
    <name type="common">Orbweaver spider</name>
    <name type="synonym">Epeira ventricosa</name>
    <dbReference type="NCBI Taxonomy" id="182803"/>
    <lineage>
        <taxon>Eukaryota</taxon>
        <taxon>Metazoa</taxon>
        <taxon>Ecdysozoa</taxon>
        <taxon>Arthropoda</taxon>
        <taxon>Chelicerata</taxon>
        <taxon>Arachnida</taxon>
        <taxon>Araneae</taxon>
        <taxon>Araneomorphae</taxon>
        <taxon>Entelegynae</taxon>
        <taxon>Araneoidea</taxon>
        <taxon>Araneidae</taxon>
        <taxon>Araneus</taxon>
    </lineage>
</organism>
<gene>
    <name evidence="1" type="ORF">AVEN_176953_1</name>
</gene>
<comment type="caution">
    <text evidence="1">The sequence shown here is derived from an EMBL/GenBank/DDBJ whole genome shotgun (WGS) entry which is preliminary data.</text>
</comment>
<protein>
    <submittedName>
        <fullName evidence="1">Uncharacterized protein</fullName>
    </submittedName>
</protein>
<reference evidence="1 2" key="1">
    <citation type="journal article" date="2019" name="Sci. Rep.">
        <title>Orb-weaving spider Araneus ventricosus genome elucidates the spidroin gene catalogue.</title>
        <authorList>
            <person name="Kono N."/>
            <person name="Nakamura H."/>
            <person name="Ohtoshi R."/>
            <person name="Moran D.A.P."/>
            <person name="Shinohara A."/>
            <person name="Yoshida Y."/>
            <person name="Fujiwara M."/>
            <person name="Mori M."/>
            <person name="Tomita M."/>
            <person name="Arakawa K."/>
        </authorList>
    </citation>
    <scope>NUCLEOTIDE SEQUENCE [LARGE SCALE GENOMIC DNA]</scope>
</reference>
<dbReference type="Proteomes" id="UP000499080">
    <property type="component" value="Unassembled WGS sequence"/>
</dbReference>
<accession>A0A4Y2K6L1</accession>
<dbReference type="EMBL" id="BGPR01004291">
    <property type="protein sequence ID" value="GBM98090.1"/>
    <property type="molecule type" value="Genomic_DNA"/>
</dbReference>
<evidence type="ECO:0000313" key="1">
    <source>
        <dbReference type="EMBL" id="GBM98090.1"/>
    </source>
</evidence>
<sequence>MISWHLPTLTSAPYQREDVWHPPIILGVQQAHIHDSSLMESGFEPGALWLRSQDLNSKHLPYCVLLNAVCRDTVIKILTPVLDVRDYATTAL</sequence>
<dbReference type="AlphaFoldDB" id="A0A4Y2K6L1"/>
<keyword evidence="2" id="KW-1185">Reference proteome</keyword>
<name>A0A4Y2K6L1_ARAVE</name>
<proteinExistence type="predicted"/>
<evidence type="ECO:0000313" key="2">
    <source>
        <dbReference type="Proteomes" id="UP000499080"/>
    </source>
</evidence>